<keyword evidence="1" id="KW-1133">Transmembrane helix</keyword>
<keyword evidence="1" id="KW-0812">Transmembrane</keyword>
<name>J0D6S6_AURST</name>
<dbReference type="InParanoid" id="J0D6S6"/>
<protein>
    <submittedName>
        <fullName evidence="2">Uncharacterized protein</fullName>
    </submittedName>
</protein>
<dbReference type="OrthoDB" id="2638860at2759"/>
<evidence type="ECO:0000313" key="3">
    <source>
        <dbReference type="Proteomes" id="UP000006514"/>
    </source>
</evidence>
<accession>J0D6S6</accession>
<dbReference type="KEGG" id="adl:AURDEDRAFT_176407"/>
<evidence type="ECO:0000256" key="1">
    <source>
        <dbReference type="SAM" id="Phobius"/>
    </source>
</evidence>
<organism evidence="2 3">
    <name type="scientific">Auricularia subglabra (strain TFB-10046 / SS5)</name>
    <name type="common">White-rot fungus</name>
    <name type="synonym">Auricularia delicata (strain TFB10046)</name>
    <dbReference type="NCBI Taxonomy" id="717982"/>
    <lineage>
        <taxon>Eukaryota</taxon>
        <taxon>Fungi</taxon>
        <taxon>Dikarya</taxon>
        <taxon>Basidiomycota</taxon>
        <taxon>Agaricomycotina</taxon>
        <taxon>Agaricomycetes</taxon>
        <taxon>Auriculariales</taxon>
        <taxon>Auriculariaceae</taxon>
        <taxon>Auricularia</taxon>
    </lineage>
</organism>
<keyword evidence="1" id="KW-0472">Membrane</keyword>
<dbReference type="EMBL" id="JH687936">
    <property type="protein sequence ID" value="EJD34574.1"/>
    <property type="molecule type" value="Genomic_DNA"/>
</dbReference>
<sequence>MSLTYQDQALAKLMVDALPILILDTYLFVLSALKLMEAIRQRKAISKGRRESIVCILIQDSFKYYAVAVTVVLFQVFIFARLITWSQYTEPITSATLPIAGTRLILNIRKASEDTRRRRPTLTTMSIDVDPGLEIAVGSHLC</sequence>
<reference evidence="3" key="1">
    <citation type="journal article" date="2012" name="Science">
        <title>The Paleozoic origin of enzymatic lignin decomposition reconstructed from 31 fungal genomes.</title>
        <authorList>
            <person name="Floudas D."/>
            <person name="Binder M."/>
            <person name="Riley R."/>
            <person name="Barry K."/>
            <person name="Blanchette R.A."/>
            <person name="Henrissat B."/>
            <person name="Martinez A.T."/>
            <person name="Otillar R."/>
            <person name="Spatafora J.W."/>
            <person name="Yadav J.S."/>
            <person name="Aerts A."/>
            <person name="Benoit I."/>
            <person name="Boyd A."/>
            <person name="Carlson A."/>
            <person name="Copeland A."/>
            <person name="Coutinho P.M."/>
            <person name="de Vries R.P."/>
            <person name="Ferreira P."/>
            <person name="Findley K."/>
            <person name="Foster B."/>
            <person name="Gaskell J."/>
            <person name="Glotzer D."/>
            <person name="Gorecki P."/>
            <person name="Heitman J."/>
            <person name="Hesse C."/>
            <person name="Hori C."/>
            <person name="Igarashi K."/>
            <person name="Jurgens J.A."/>
            <person name="Kallen N."/>
            <person name="Kersten P."/>
            <person name="Kohler A."/>
            <person name="Kuees U."/>
            <person name="Kumar T.K.A."/>
            <person name="Kuo A."/>
            <person name="LaButti K."/>
            <person name="Larrondo L.F."/>
            <person name="Lindquist E."/>
            <person name="Ling A."/>
            <person name="Lombard V."/>
            <person name="Lucas S."/>
            <person name="Lundell T."/>
            <person name="Martin R."/>
            <person name="McLaughlin D.J."/>
            <person name="Morgenstern I."/>
            <person name="Morin E."/>
            <person name="Murat C."/>
            <person name="Nagy L.G."/>
            <person name="Nolan M."/>
            <person name="Ohm R.A."/>
            <person name="Patyshakuliyeva A."/>
            <person name="Rokas A."/>
            <person name="Ruiz-Duenas F.J."/>
            <person name="Sabat G."/>
            <person name="Salamov A."/>
            <person name="Samejima M."/>
            <person name="Schmutz J."/>
            <person name="Slot J.C."/>
            <person name="St John F."/>
            <person name="Stenlid J."/>
            <person name="Sun H."/>
            <person name="Sun S."/>
            <person name="Syed K."/>
            <person name="Tsang A."/>
            <person name="Wiebenga A."/>
            <person name="Young D."/>
            <person name="Pisabarro A."/>
            <person name="Eastwood D.C."/>
            <person name="Martin F."/>
            <person name="Cullen D."/>
            <person name="Grigoriev I.V."/>
            <person name="Hibbett D.S."/>
        </authorList>
    </citation>
    <scope>NUCLEOTIDE SEQUENCE [LARGE SCALE GENOMIC DNA]</scope>
    <source>
        <strain evidence="3">TFB10046</strain>
    </source>
</reference>
<dbReference type="Proteomes" id="UP000006514">
    <property type="component" value="Unassembled WGS sequence"/>
</dbReference>
<proteinExistence type="predicted"/>
<evidence type="ECO:0000313" key="2">
    <source>
        <dbReference type="EMBL" id="EJD34574.1"/>
    </source>
</evidence>
<dbReference type="AlphaFoldDB" id="J0D6S6"/>
<keyword evidence="3" id="KW-1185">Reference proteome</keyword>
<feature type="transmembrane region" description="Helical" evidence="1">
    <location>
        <begin position="61"/>
        <end position="80"/>
    </location>
</feature>
<feature type="transmembrane region" description="Helical" evidence="1">
    <location>
        <begin position="20"/>
        <end position="40"/>
    </location>
</feature>
<gene>
    <name evidence="2" type="ORF">AURDEDRAFT_176407</name>
</gene>